<feature type="transmembrane region" description="Helical" evidence="1">
    <location>
        <begin position="43"/>
        <end position="63"/>
    </location>
</feature>
<feature type="transmembrane region" description="Helical" evidence="1">
    <location>
        <begin position="219"/>
        <end position="237"/>
    </location>
</feature>
<sequence length="272" mass="29731">MIPLNMSTTIFTILAGVCYLAGGLVIGMRLFSDRCAWQPARRVGIALGLAGVALHSIVLYQTMVTDSGLNLGVFIAASLAAWIIVLALMLSAISKPIENLGIVLLPLAALAMALELLFPSNLIFDASAPWGLRLHAVVSLMAYSLFTMAAVQAILLAIQDRHLHNRHPGGFIRSLPPLQTMEALLFEMIIIGFILLSIGLFSGFMFLENMFAQHLVHKTILSIVSWLVFSILLWGRLQFGWRGRTAIRWTLSGFVVLALAYFGSKAVIELIL</sequence>
<keyword evidence="1" id="KW-0472">Membrane</keyword>
<evidence type="ECO:0000256" key="1">
    <source>
        <dbReference type="SAM" id="Phobius"/>
    </source>
</evidence>
<evidence type="ECO:0000313" key="3">
    <source>
        <dbReference type="EMBL" id="VAX06247.1"/>
    </source>
</evidence>
<accession>A0A3B1BNK7</accession>
<feature type="transmembrane region" description="Helical" evidence="1">
    <location>
        <begin position="183"/>
        <end position="207"/>
    </location>
</feature>
<dbReference type="GO" id="GO:0017004">
    <property type="term" value="P:cytochrome complex assembly"/>
    <property type="evidence" value="ECO:0007669"/>
    <property type="project" value="InterPro"/>
</dbReference>
<dbReference type="AlphaFoldDB" id="A0A3B1BNK7"/>
<organism evidence="3">
    <name type="scientific">hydrothermal vent metagenome</name>
    <dbReference type="NCBI Taxonomy" id="652676"/>
    <lineage>
        <taxon>unclassified sequences</taxon>
        <taxon>metagenomes</taxon>
        <taxon>ecological metagenomes</taxon>
    </lineage>
</organism>
<reference evidence="3" key="1">
    <citation type="submission" date="2018-06" db="EMBL/GenBank/DDBJ databases">
        <authorList>
            <person name="Zhirakovskaya E."/>
        </authorList>
    </citation>
    <scope>NUCLEOTIDE SEQUENCE</scope>
</reference>
<feature type="transmembrane region" description="Helical" evidence="1">
    <location>
        <begin position="69"/>
        <end position="90"/>
    </location>
</feature>
<dbReference type="PANTHER" id="PTHR38034:SF1">
    <property type="entry name" value="INNER MEMBRANE PROTEIN YPJD"/>
    <property type="match status" value="1"/>
</dbReference>
<feature type="domain" description="Cytochrome c assembly protein" evidence="2">
    <location>
        <begin position="53"/>
        <end position="270"/>
    </location>
</feature>
<evidence type="ECO:0000259" key="2">
    <source>
        <dbReference type="Pfam" id="PF01578"/>
    </source>
</evidence>
<gene>
    <name evidence="3" type="ORF">MNBD_GAMMA26-986</name>
</gene>
<dbReference type="GO" id="GO:0005886">
    <property type="term" value="C:plasma membrane"/>
    <property type="evidence" value="ECO:0007669"/>
    <property type="project" value="TreeGrafter"/>
</dbReference>
<dbReference type="InterPro" id="IPR002541">
    <property type="entry name" value="Cyt_c_assembly"/>
</dbReference>
<feature type="transmembrane region" description="Helical" evidence="1">
    <location>
        <begin position="136"/>
        <end position="158"/>
    </location>
</feature>
<proteinExistence type="predicted"/>
<feature type="transmembrane region" description="Helical" evidence="1">
    <location>
        <begin position="6"/>
        <end position="31"/>
    </location>
</feature>
<keyword evidence="1" id="KW-1133">Transmembrane helix</keyword>
<dbReference type="EMBL" id="UOFX01000011">
    <property type="protein sequence ID" value="VAX06247.1"/>
    <property type="molecule type" value="Genomic_DNA"/>
</dbReference>
<keyword evidence="1" id="KW-0812">Transmembrane</keyword>
<feature type="transmembrane region" description="Helical" evidence="1">
    <location>
        <begin position="249"/>
        <end position="268"/>
    </location>
</feature>
<dbReference type="Pfam" id="PF01578">
    <property type="entry name" value="Cytochrom_C_asm"/>
    <property type="match status" value="1"/>
</dbReference>
<dbReference type="InterPro" id="IPR052372">
    <property type="entry name" value="YpjD/HemX"/>
</dbReference>
<feature type="transmembrane region" description="Helical" evidence="1">
    <location>
        <begin position="102"/>
        <end position="124"/>
    </location>
</feature>
<name>A0A3B1BNK7_9ZZZZ</name>
<dbReference type="GO" id="GO:0020037">
    <property type="term" value="F:heme binding"/>
    <property type="evidence" value="ECO:0007669"/>
    <property type="project" value="InterPro"/>
</dbReference>
<dbReference type="PANTHER" id="PTHR38034">
    <property type="entry name" value="INNER MEMBRANE PROTEIN YPJD"/>
    <property type="match status" value="1"/>
</dbReference>
<protein>
    <submittedName>
        <fullName evidence="3">Inner membrane protein YpjD</fullName>
    </submittedName>
</protein>